<keyword evidence="3" id="KW-0443">Lipid metabolism</keyword>
<dbReference type="Gene3D" id="3.40.1090.10">
    <property type="entry name" value="Cytosolic phospholipase A2 catalytic domain"/>
    <property type="match status" value="1"/>
</dbReference>
<proteinExistence type="predicted"/>
<name>A0A0C9UI09_SPHS4</name>
<dbReference type="GO" id="GO:0016042">
    <property type="term" value="P:lipid catabolic process"/>
    <property type="evidence" value="ECO:0007669"/>
    <property type="project" value="UniProtKB-KW"/>
</dbReference>
<protein>
    <recommendedName>
        <fullName evidence="5">PNPLA domain-containing protein</fullName>
    </recommendedName>
</protein>
<evidence type="ECO:0000313" key="6">
    <source>
        <dbReference type="EMBL" id="KIJ34494.1"/>
    </source>
</evidence>
<evidence type="ECO:0000256" key="1">
    <source>
        <dbReference type="ARBA" id="ARBA00022801"/>
    </source>
</evidence>
<evidence type="ECO:0000313" key="7">
    <source>
        <dbReference type="Proteomes" id="UP000054279"/>
    </source>
</evidence>
<dbReference type="PANTHER" id="PTHR24185">
    <property type="entry name" value="CALCIUM-INDEPENDENT PHOSPHOLIPASE A2-GAMMA"/>
    <property type="match status" value="1"/>
</dbReference>
<evidence type="ECO:0000256" key="3">
    <source>
        <dbReference type="ARBA" id="ARBA00023098"/>
    </source>
</evidence>
<evidence type="ECO:0000256" key="2">
    <source>
        <dbReference type="ARBA" id="ARBA00022963"/>
    </source>
</evidence>
<organism evidence="6 7">
    <name type="scientific">Sphaerobolus stellatus (strain SS14)</name>
    <dbReference type="NCBI Taxonomy" id="990650"/>
    <lineage>
        <taxon>Eukaryota</taxon>
        <taxon>Fungi</taxon>
        <taxon>Dikarya</taxon>
        <taxon>Basidiomycota</taxon>
        <taxon>Agaricomycotina</taxon>
        <taxon>Agaricomycetes</taxon>
        <taxon>Phallomycetidae</taxon>
        <taxon>Geastrales</taxon>
        <taxon>Sphaerobolaceae</taxon>
        <taxon>Sphaerobolus</taxon>
    </lineage>
</organism>
<dbReference type="PROSITE" id="PS51635">
    <property type="entry name" value="PNPLA"/>
    <property type="match status" value="1"/>
</dbReference>
<accession>A0A0C9UI09</accession>
<dbReference type="EMBL" id="KN837199">
    <property type="protein sequence ID" value="KIJ34494.1"/>
    <property type="molecule type" value="Genomic_DNA"/>
</dbReference>
<dbReference type="Proteomes" id="UP000054279">
    <property type="component" value="Unassembled WGS sequence"/>
</dbReference>
<dbReference type="PANTHER" id="PTHR24185:SF1">
    <property type="entry name" value="CALCIUM-INDEPENDENT PHOSPHOLIPASE A2-GAMMA"/>
    <property type="match status" value="1"/>
</dbReference>
<dbReference type="OrthoDB" id="1658288at2759"/>
<gene>
    <name evidence="6" type="ORF">M422DRAFT_182107</name>
</gene>
<keyword evidence="7" id="KW-1185">Reference proteome</keyword>
<evidence type="ECO:0000256" key="4">
    <source>
        <dbReference type="PROSITE-ProRule" id="PRU01161"/>
    </source>
</evidence>
<dbReference type="InterPro" id="IPR002641">
    <property type="entry name" value="PNPLA_dom"/>
</dbReference>
<dbReference type="AlphaFoldDB" id="A0A0C9UI09"/>
<dbReference type="GO" id="GO:0016020">
    <property type="term" value="C:membrane"/>
    <property type="evidence" value="ECO:0007669"/>
    <property type="project" value="TreeGrafter"/>
</dbReference>
<sequence>MSVANAIDCYGRLTKNVFKATQVGWDVKSKHKVLEEVLKDIIKRQVGTDEERMIDTQDNACKTFVCSRAALDLSAGIPRLFRTYQSPEANTYNCMIWEAARATSAAPTLFERISIAGPGYPEQSYIDGGVGCNNPTKQILEEARLIFPDRHMACIISIGAGKAFPISIPKPSLSQYFIPTELIWAINAIATDCERIEQEVAQHFRDVPDFYYRFNVEQGMQSIGIAEFDKMENVVAHTDQYIRMEETKQRLSNAISALCQRTQISMWILG</sequence>
<dbReference type="GO" id="GO:0019369">
    <property type="term" value="P:arachidonate metabolic process"/>
    <property type="evidence" value="ECO:0007669"/>
    <property type="project" value="TreeGrafter"/>
</dbReference>
<reference evidence="6 7" key="1">
    <citation type="submission" date="2014-06" db="EMBL/GenBank/DDBJ databases">
        <title>Evolutionary Origins and Diversification of the Mycorrhizal Mutualists.</title>
        <authorList>
            <consortium name="DOE Joint Genome Institute"/>
            <consortium name="Mycorrhizal Genomics Consortium"/>
            <person name="Kohler A."/>
            <person name="Kuo A."/>
            <person name="Nagy L.G."/>
            <person name="Floudas D."/>
            <person name="Copeland A."/>
            <person name="Barry K.W."/>
            <person name="Cichocki N."/>
            <person name="Veneault-Fourrey C."/>
            <person name="LaButti K."/>
            <person name="Lindquist E.A."/>
            <person name="Lipzen A."/>
            <person name="Lundell T."/>
            <person name="Morin E."/>
            <person name="Murat C."/>
            <person name="Riley R."/>
            <person name="Ohm R."/>
            <person name="Sun H."/>
            <person name="Tunlid A."/>
            <person name="Henrissat B."/>
            <person name="Grigoriev I.V."/>
            <person name="Hibbett D.S."/>
            <person name="Martin F."/>
        </authorList>
    </citation>
    <scope>NUCLEOTIDE SEQUENCE [LARGE SCALE GENOMIC DNA]</scope>
    <source>
        <strain evidence="6 7">SS14</strain>
    </source>
</reference>
<keyword evidence="1" id="KW-0378">Hydrolase</keyword>
<dbReference type="SUPFAM" id="SSF52151">
    <property type="entry name" value="FabD/lysophospholipase-like"/>
    <property type="match status" value="1"/>
</dbReference>
<dbReference type="HOGENOM" id="CLU_000288_144_2_1"/>
<keyword evidence="2" id="KW-0442">Lipid degradation</keyword>
<feature type="domain" description="PNPLA" evidence="5">
    <location>
        <begin position="1"/>
        <end position="140"/>
    </location>
</feature>
<dbReference type="GO" id="GO:0047499">
    <property type="term" value="F:calcium-independent phospholipase A2 activity"/>
    <property type="evidence" value="ECO:0007669"/>
    <property type="project" value="TreeGrafter"/>
</dbReference>
<dbReference type="Pfam" id="PF01734">
    <property type="entry name" value="Patatin"/>
    <property type="match status" value="1"/>
</dbReference>
<comment type="caution">
    <text evidence="4">Lacks conserved residue(s) required for the propagation of feature annotation.</text>
</comment>
<feature type="short sequence motif" description="DGA/G" evidence="4">
    <location>
        <begin position="127"/>
        <end position="129"/>
    </location>
</feature>
<evidence type="ECO:0000259" key="5">
    <source>
        <dbReference type="PROSITE" id="PS51635"/>
    </source>
</evidence>
<dbReference type="GO" id="GO:0046486">
    <property type="term" value="P:glycerolipid metabolic process"/>
    <property type="evidence" value="ECO:0007669"/>
    <property type="project" value="UniProtKB-ARBA"/>
</dbReference>
<dbReference type="InterPro" id="IPR016035">
    <property type="entry name" value="Acyl_Trfase/lysoPLipase"/>
</dbReference>